<protein>
    <submittedName>
        <fullName evidence="2">Uncharacterized protein</fullName>
    </submittedName>
</protein>
<dbReference type="EMBL" id="JBHSBM010000060">
    <property type="protein sequence ID" value="MFC4062803.1"/>
    <property type="molecule type" value="Genomic_DNA"/>
</dbReference>
<comment type="caution">
    <text evidence="2">The sequence shown here is derived from an EMBL/GenBank/DDBJ whole genome shotgun (WGS) entry which is preliminary data.</text>
</comment>
<reference evidence="3" key="1">
    <citation type="journal article" date="2019" name="Int. J. Syst. Evol. Microbiol.">
        <title>The Global Catalogue of Microorganisms (GCM) 10K type strain sequencing project: providing services to taxonomists for standard genome sequencing and annotation.</title>
        <authorList>
            <consortium name="The Broad Institute Genomics Platform"/>
            <consortium name="The Broad Institute Genome Sequencing Center for Infectious Disease"/>
            <person name="Wu L."/>
            <person name="Ma J."/>
        </authorList>
    </citation>
    <scope>NUCLEOTIDE SEQUENCE [LARGE SCALE GENOMIC DNA]</scope>
    <source>
        <strain evidence="3">TBRC 4489</strain>
    </source>
</reference>
<organism evidence="2 3">
    <name type="scientific">Planomonospora corallina</name>
    <dbReference type="NCBI Taxonomy" id="1806052"/>
    <lineage>
        <taxon>Bacteria</taxon>
        <taxon>Bacillati</taxon>
        <taxon>Actinomycetota</taxon>
        <taxon>Actinomycetes</taxon>
        <taxon>Streptosporangiales</taxon>
        <taxon>Streptosporangiaceae</taxon>
        <taxon>Planomonospora</taxon>
    </lineage>
</organism>
<feature type="region of interest" description="Disordered" evidence="1">
    <location>
        <begin position="1"/>
        <end position="21"/>
    </location>
</feature>
<keyword evidence="3" id="KW-1185">Reference proteome</keyword>
<proteinExistence type="predicted"/>
<dbReference type="Proteomes" id="UP001595850">
    <property type="component" value="Unassembled WGS sequence"/>
</dbReference>
<sequence length="164" mass="16732">MTLRSPAAPGPAAERDDGQAWPEVGRLRAAAELLRVSVGGGSLRLAGTDDIAWCSGGDHPPGTVCGACRVVVLGSPTLAVAVVATFAARGPVAALLEDAATRFESGVYQWSDCGDGCPPGCTGEHPKPLVCGYCDREYGPRGDYACACYILALSIARSVAGGPR</sequence>
<evidence type="ECO:0000256" key="1">
    <source>
        <dbReference type="SAM" id="MobiDB-lite"/>
    </source>
</evidence>
<evidence type="ECO:0000313" key="3">
    <source>
        <dbReference type="Proteomes" id="UP001595850"/>
    </source>
</evidence>
<evidence type="ECO:0000313" key="2">
    <source>
        <dbReference type="EMBL" id="MFC4062803.1"/>
    </source>
</evidence>
<name>A0ABV8IK06_9ACTN</name>
<gene>
    <name evidence="2" type="ORF">ACFOWE_31315</name>
</gene>
<accession>A0ABV8IK06</accession>
<dbReference type="RefSeq" id="WP_377294247.1">
    <property type="nucleotide sequence ID" value="NZ_JBHSBM010000060.1"/>
</dbReference>